<evidence type="ECO:0000313" key="2">
    <source>
        <dbReference type="Proteomes" id="UP000611762"/>
    </source>
</evidence>
<reference evidence="1" key="1">
    <citation type="submission" date="2020-08" db="EMBL/GenBank/DDBJ databases">
        <title>Genome public.</title>
        <authorList>
            <person name="Liu C."/>
            <person name="Sun Q."/>
        </authorList>
    </citation>
    <scope>NUCLEOTIDE SEQUENCE</scope>
    <source>
        <strain evidence="1">H8</strain>
    </source>
</reference>
<comment type="caution">
    <text evidence="1">The sequence shown here is derived from an EMBL/GenBank/DDBJ whole genome shotgun (WGS) entry which is preliminary data.</text>
</comment>
<organism evidence="1 2">
    <name type="scientific">Congzhengia minquanensis</name>
    <dbReference type="NCBI Taxonomy" id="2763657"/>
    <lineage>
        <taxon>Bacteria</taxon>
        <taxon>Bacillati</taxon>
        <taxon>Bacillota</taxon>
        <taxon>Clostridia</taxon>
        <taxon>Eubacteriales</taxon>
        <taxon>Oscillospiraceae</taxon>
        <taxon>Congzhengia</taxon>
    </lineage>
</organism>
<protein>
    <submittedName>
        <fullName evidence="1">Uncharacterized protein</fullName>
    </submittedName>
</protein>
<dbReference type="RefSeq" id="WP_249313690.1">
    <property type="nucleotide sequence ID" value="NZ_JACRSU010000005.1"/>
</dbReference>
<accession>A0A926DPF4</accession>
<sequence length="156" mass="17294">MKKSTKKRLLIAGIVFAVLVIGGVVAFNVAVNKMFSKVTQTISDSDLLKDNGSVELPVVTEGNDAGPAENLKIKLDAETMKRLESKISVSDKFAVLSLLAKALPSEEYSRLLSFAKDGISQEELTQAMQILQENLTDENKEQIKQYYSKYLHLLEE</sequence>
<keyword evidence="2" id="KW-1185">Reference proteome</keyword>
<gene>
    <name evidence="1" type="ORF">H8698_11810</name>
</gene>
<dbReference type="AlphaFoldDB" id="A0A926DPF4"/>
<dbReference type="Proteomes" id="UP000611762">
    <property type="component" value="Unassembled WGS sequence"/>
</dbReference>
<evidence type="ECO:0000313" key="1">
    <source>
        <dbReference type="EMBL" id="MBC8541663.1"/>
    </source>
</evidence>
<proteinExistence type="predicted"/>
<name>A0A926DPF4_9FIRM</name>
<dbReference type="EMBL" id="JACRSU010000005">
    <property type="protein sequence ID" value="MBC8541663.1"/>
    <property type="molecule type" value="Genomic_DNA"/>
</dbReference>